<evidence type="ECO:0000313" key="4">
    <source>
        <dbReference type="Proteomes" id="UP000555411"/>
    </source>
</evidence>
<proteinExistence type="inferred from homology"/>
<sequence length="95" mass="10560">MHYVVHCLDHEGAVETRLANYDAHKAYLAAAPVKTVISGPLLADDEQTMIGSCFVLEANSLAEVEDFNRNDPFAKVGLWKTVSIRPFAKRVDNRT</sequence>
<name>A0A842I4N9_9RHOB</name>
<evidence type="ECO:0000259" key="2">
    <source>
        <dbReference type="Pfam" id="PF03795"/>
    </source>
</evidence>
<comment type="caution">
    <text evidence="3">The sequence shown here is derived from an EMBL/GenBank/DDBJ whole genome shotgun (WGS) entry which is preliminary data.</text>
</comment>
<dbReference type="PANTHER" id="PTHR33606:SF3">
    <property type="entry name" value="PROTEIN YCII"/>
    <property type="match status" value="1"/>
</dbReference>
<organism evidence="3 4">
    <name type="scientific">Paragemmobacter straminiformis</name>
    <dbReference type="NCBI Taxonomy" id="2045119"/>
    <lineage>
        <taxon>Bacteria</taxon>
        <taxon>Pseudomonadati</taxon>
        <taxon>Pseudomonadota</taxon>
        <taxon>Alphaproteobacteria</taxon>
        <taxon>Rhodobacterales</taxon>
        <taxon>Paracoccaceae</taxon>
        <taxon>Paragemmobacter</taxon>
    </lineage>
</organism>
<dbReference type="Proteomes" id="UP000555411">
    <property type="component" value="Unassembled WGS sequence"/>
</dbReference>
<dbReference type="EMBL" id="JACLQD010000001">
    <property type="protein sequence ID" value="MBC2834616.1"/>
    <property type="molecule type" value="Genomic_DNA"/>
</dbReference>
<evidence type="ECO:0000256" key="1">
    <source>
        <dbReference type="ARBA" id="ARBA00007689"/>
    </source>
</evidence>
<comment type="similarity">
    <text evidence="1">Belongs to the YciI family.</text>
</comment>
<evidence type="ECO:0000313" key="3">
    <source>
        <dbReference type="EMBL" id="MBC2834616.1"/>
    </source>
</evidence>
<protein>
    <submittedName>
        <fullName evidence="3">YciI family protein</fullName>
    </submittedName>
</protein>
<keyword evidence="4" id="KW-1185">Reference proteome</keyword>
<dbReference type="InterPro" id="IPR011008">
    <property type="entry name" value="Dimeric_a/b-barrel"/>
</dbReference>
<feature type="domain" description="YCII-related" evidence="2">
    <location>
        <begin position="1"/>
        <end position="87"/>
    </location>
</feature>
<dbReference type="RefSeq" id="WP_185796198.1">
    <property type="nucleotide sequence ID" value="NZ_JACLQD010000001.1"/>
</dbReference>
<dbReference type="AlphaFoldDB" id="A0A842I4N9"/>
<dbReference type="Gene3D" id="3.30.70.1060">
    <property type="entry name" value="Dimeric alpha+beta barrel"/>
    <property type="match status" value="1"/>
</dbReference>
<dbReference type="PANTHER" id="PTHR33606">
    <property type="entry name" value="PROTEIN YCII"/>
    <property type="match status" value="1"/>
</dbReference>
<dbReference type="SUPFAM" id="SSF54909">
    <property type="entry name" value="Dimeric alpha+beta barrel"/>
    <property type="match status" value="1"/>
</dbReference>
<gene>
    <name evidence="3" type="ORF">H7F16_03800</name>
</gene>
<dbReference type="InterPro" id="IPR005545">
    <property type="entry name" value="YCII"/>
</dbReference>
<dbReference type="InterPro" id="IPR051807">
    <property type="entry name" value="Sec-metab_biosynth-assoc"/>
</dbReference>
<dbReference type="Pfam" id="PF03795">
    <property type="entry name" value="YCII"/>
    <property type="match status" value="1"/>
</dbReference>
<reference evidence="3 4" key="1">
    <citation type="journal article" date="2017" name="Int. J. Syst. Evol. Microbiol.">
        <title>Gemmobacter straminiformis sp. nov., isolated from an artificial fountain.</title>
        <authorList>
            <person name="Kang J.Y."/>
            <person name="Kim M.J."/>
            <person name="Chun J."/>
            <person name="Son K.P."/>
            <person name="Jahng K.Y."/>
        </authorList>
    </citation>
    <scope>NUCLEOTIDE SEQUENCE [LARGE SCALE GENOMIC DNA]</scope>
    <source>
        <strain evidence="3 4">CAM-8</strain>
    </source>
</reference>
<accession>A0A842I4N9</accession>